<name>A0A6J6C6Q9_9ZZZZ</name>
<dbReference type="Pfam" id="PF02900">
    <property type="entry name" value="LigB"/>
    <property type="match status" value="1"/>
</dbReference>
<feature type="domain" description="Extradiol ring-cleavage dioxygenase class III enzyme subunit B" evidence="1">
    <location>
        <begin position="7"/>
        <end position="284"/>
    </location>
</feature>
<gene>
    <name evidence="2" type="ORF">UFOPK1493_00679</name>
</gene>
<dbReference type="AlphaFoldDB" id="A0A6J6C6Q9"/>
<dbReference type="GO" id="GO:0008198">
    <property type="term" value="F:ferrous iron binding"/>
    <property type="evidence" value="ECO:0007669"/>
    <property type="project" value="InterPro"/>
</dbReference>
<dbReference type="InterPro" id="IPR004183">
    <property type="entry name" value="Xdiol_dOase_suB"/>
</dbReference>
<organism evidence="2">
    <name type="scientific">freshwater metagenome</name>
    <dbReference type="NCBI Taxonomy" id="449393"/>
    <lineage>
        <taxon>unclassified sequences</taxon>
        <taxon>metagenomes</taxon>
        <taxon>ecological metagenomes</taxon>
    </lineage>
</organism>
<dbReference type="GO" id="GO:0016702">
    <property type="term" value="F:oxidoreductase activity, acting on single donors with incorporation of molecular oxygen, incorporation of two atoms of oxygen"/>
    <property type="evidence" value="ECO:0007669"/>
    <property type="project" value="UniProtKB-ARBA"/>
</dbReference>
<dbReference type="SUPFAM" id="SSF53213">
    <property type="entry name" value="LigB-like"/>
    <property type="match status" value="1"/>
</dbReference>
<dbReference type="Gene3D" id="3.40.830.10">
    <property type="entry name" value="LigB-like"/>
    <property type="match status" value="1"/>
</dbReference>
<evidence type="ECO:0000259" key="1">
    <source>
        <dbReference type="Pfam" id="PF02900"/>
    </source>
</evidence>
<proteinExistence type="predicted"/>
<accession>A0A6J6C6Q9</accession>
<sequence length="290" mass="32116">MGEIVGAAIVSHVPPIVMSDEARTVIYGAVGTTLVDGLHRMRREKFDALDIDSVIVFDTHWFTTVEHILTAHERRTGIFTSSELPRGMSGHHYDMPGDPELAKRYESISNARTDTRALACDDPYLPVHYATTNLLPFLQKGDEAWLSMGVVQTGEPDDFLLAGELLGQAIRELDRKVVLLASGGLSHRFWPLKEFAQHEAAGLEHIRTPEARAADERVLAWMQQGDHAAIIDFWPEYRQHAPEAFFAHYLMMVGALGGARCTATGELFSNYESSAGTGQVHVWFDGPFAG</sequence>
<protein>
    <submittedName>
        <fullName evidence="2">Unannotated protein</fullName>
    </submittedName>
</protein>
<evidence type="ECO:0000313" key="2">
    <source>
        <dbReference type="EMBL" id="CAB4545968.1"/>
    </source>
</evidence>
<dbReference type="EMBL" id="CAEZSR010000015">
    <property type="protein sequence ID" value="CAB4545968.1"/>
    <property type="molecule type" value="Genomic_DNA"/>
</dbReference>
<reference evidence="2" key="1">
    <citation type="submission" date="2020-05" db="EMBL/GenBank/DDBJ databases">
        <authorList>
            <person name="Chiriac C."/>
            <person name="Salcher M."/>
            <person name="Ghai R."/>
            <person name="Kavagutti S V."/>
        </authorList>
    </citation>
    <scope>NUCLEOTIDE SEQUENCE</scope>
</reference>